<dbReference type="PANTHER" id="PTHR30305:SF1">
    <property type="entry name" value="HPR KINASE_PHOSPHORYLASE"/>
    <property type="match status" value="1"/>
</dbReference>
<feature type="domain" description="HPr kinase/phosphorylase C-terminal" evidence="1">
    <location>
        <begin position="8"/>
        <end position="172"/>
    </location>
</feature>
<dbReference type="Proteomes" id="UP000003704">
    <property type="component" value="Unassembled WGS sequence"/>
</dbReference>
<dbReference type="SUPFAM" id="SSF53795">
    <property type="entry name" value="PEP carboxykinase-like"/>
    <property type="match status" value="1"/>
</dbReference>
<dbReference type="GO" id="GO:0000155">
    <property type="term" value="F:phosphorelay sensor kinase activity"/>
    <property type="evidence" value="ECO:0007669"/>
    <property type="project" value="InterPro"/>
</dbReference>
<proteinExistence type="predicted"/>
<dbReference type="Pfam" id="PF07475">
    <property type="entry name" value="Hpr_kinase_C"/>
    <property type="match status" value="1"/>
</dbReference>
<dbReference type="GO" id="GO:0006109">
    <property type="term" value="P:regulation of carbohydrate metabolic process"/>
    <property type="evidence" value="ECO:0007669"/>
    <property type="project" value="InterPro"/>
</dbReference>
<gene>
    <name evidence="2" type="ORF">WQQ_27320</name>
</gene>
<dbReference type="PANTHER" id="PTHR30305">
    <property type="entry name" value="PROTEIN YJDM-RELATED"/>
    <property type="match status" value="1"/>
</dbReference>
<dbReference type="STRING" id="1172194.WQQ_27320"/>
<accession>I8T5F5</accession>
<evidence type="ECO:0000259" key="1">
    <source>
        <dbReference type="Pfam" id="PF07475"/>
    </source>
</evidence>
<evidence type="ECO:0000313" key="3">
    <source>
        <dbReference type="Proteomes" id="UP000003704"/>
    </source>
</evidence>
<name>I8T5F5_9GAMM</name>
<dbReference type="CDD" id="cd01918">
    <property type="entry name" value="HprK_C"/>
    <property type="match status" value="1"/>
</dbReference>
<evidence type="ECO:0000313" key="2">
    <source>
        <dbReference type="EMBL" id="EIT69150.1"/>
    </source>
</evidence>
<protein>
    <recommendedName>
        <fullName evidence="1">HPr kinase/phosphorylase C-terminal domain-containing protein</fullName>
    </recommendedName>
</protein>
<comment type="caution">
    <text evidence="2">The sequence shown here is derived from an EMBL/GenBank/DDBJ whole genome shotgun (WGS) entry which is preliminary data.</text>
</comment>
<dbReference type="InterPro" id="IPR027417">
    <property type="entry name" value="P-loop_NTPase"/>
</dbReference>
<dbReference type="EMBL" id="AKGD01000002">
    <property type="protein sequence ID" value="EIT69150.1"/>
    <property type="molecule type" value="Genomic_DNA"/>
</dbReference>
<keyword evidence="3" id="KW-1185">Reference proteome</keyword>
<dbReference type="PATRIC" id="fig|1172194.4.peg.2642"/>
<dbReference type="RefSeq" id="WP_007185673.1">
    <property type="nucleotide sequence ID" value="NZ_AKGD01000002.1"/>
</dbReference>
<dbReference type="InterPro" id="IPR011104">
    <property type="entry name" value="Hpr_kin/Pase_C"/>
</dbReference>
<dbReference type="OrthoDB" id="9778803at2"/>
<dbReference type="GO" id="GO:0005524">
    <property type="term" value="F:ATP binding"/>
    <property type="evidence" value="ECO:0007669"/>
    <property type="project" value="InterPro"/>
</dbReference>
<dbReference type="AlphaFoldDB" id="I8T5F5"/>
<organism evidence="2 3">
    <name type="scientific">Hydrocarboniphaga effusa AP103</name>
    <dbReference type="NCBI Taxonomy" id="1172194"/>
    <lineage>
        <taxon>Bacteria</taxon>
        <taxon>Pseudomonadati</taxon>
        <taxon>Pseudomonadota</taxon>
        <taxon>Gammaproteobacteria</taxon>
        <taxon>Nevskiales</taxon>
        <taxon>Nevskiaceae</taxon>
        <taxon>Hydrocarboniphaga</taxon>
    </lineage>
</organism>
<dbReference type="Gene3D" id="3.40.50.300">
    <property type="entry name" value="P-loop containing nucleotide triphosphate hydrolases"/>
    <property type="match status" value="1"/>
</dbReference>
<reference evidence="2 3" key="1">
    <citation type="journal article" date="2012" name="J. Bacteriol.">
        <title>Genome Sequence of n-Alkane-Degrading Hydrocarboniphaga effusa Strain AP103T (ATCC BAA-332T).</title>
        <authorList>
            <person name="Chang H.K."/>
            <person name="Zylstra G.J."/>
            <person name="Chae J.C."/>
        </authorList>
    </citation>
    <scope>NUCLEOTIDE SEQUENCE [LARGE SCALE GENOMIC DNA]</scope>
    <source>
        <strain evidence="2 3">AP103</strain>
    </source>
</reference>
<sequence>MSAGATASVTLHGVFIQIFDLGVLLSGSSGVGKSELALELLSRGHRLIADDAAEFVLDPQGQPIGRCPALIEGFLEVRGLGVLNIGRMFGAESLLRSCPLDLVLRLLPPEISGVPDRVYGQRNARTLLGVEVPEIALPIRVGHNLAALAEAACRDQKLKRSGYDAAEDFIRRQHRAIEASKNP</sequence>